<evidence type="ECO:0000256" key="1">
    <source>
        <dbReference type="ARBA" id="ARBA00004685"/>
    </source>
</evidence>
<comment type="similarity">
    <text evidence="2">Belongs to the ustYa family.</text>
</comment>
<organism evidence="3 4">
    <name type="scientific">Teratosphaeria destructans</name>
    <dbReference type="NCBI Taxonomy" id="418781"/>
    <lineage>
        <taxon>Eukaryota</taxon>
        <taxon>Fungi</taxon>
        <taxon>Dikarya</taxon>
        <taxon>Ascomycota</taxon>
        <taxon>Pezizomycotina</taxon>
        <taxon>Dothideomycetes</taxon>
        <taxon>Dothideomycetidae</taxon>
        <taxon>Mycosphaerellales</taxon>
        <taxon>Teratosphaeriaceae</taxon>
        <taxon>Teratosphaeria</taxon>
    </lineage>
</organism>
<name>A0A9W7SI95_9PEZI</name>
<gene>
    <name evidence="3" type="ORF">Tdes44962_MAKER01029</name>
</gene>
<dbReference type="GO" id="GO:0043386">
    <property type="term" value="P:mycotoxin biosynthetic process"/>
    <property type="evidence" value="ECO:0007669"/>
    <property type="project" value="InterPro"/>
</dbReference>
<comment type="pathway">
    <text evidence="1">Mycotoxin biosynthesis.</text>
</comment>
<dbReference type="PANTHER" id="PTHR33365:SF4">
    <property type="entry name" value="CYCLOCHLOROTINE BIOSYNTHESIS PROTEIN O"/>
    <property type="match status" value="1"/>
</dbReference>
<evidence type="ECO:0000313" key="4">
    <source>
        <dbReference type="Proteomes" id="UP001138500"/>
    </source>
</evidence>
<reference evidence="3 4" key="1">
    <citation type="journal article" date="2018" name="IMA Fungus">
        <title>IMA Genome-F 10: Nine draft genome sequences of Claviceps purpurea s.lat., including C. arundinis, C. humidiphila, and C. cf. spartinae, pseudomolecules for the pitch canker pathogen Fusarium circinatum, draft genome of Davidsoniella eucalypti, Grosmannia galeiformis, Quambalaria eucalypti, and Teratosphaeria destructans.</title>
        <authorList>
            <person name="Wingfield B.D."/>
            <person name="Liu M."/>
            <person name="Nguyen H.D."/>
            <person name="Lane F.A."/>
            <person name="Morgan S.W."/>
            <person name="De Vos L."/>
            <person name="Wilken P.M."/>
            <person name="Duong T.A."/>
            <person name="Aylward J."/>
            <person name="Coetzee M.P."/>
            <person name="Dadej K."/>
            <person name="De Beer Z.W."/>
            <person name="Findlay W."/>
            <person name="Havenga M."/>
            <person name="Kolarik M."/>
            <person name="Menzies J.G."/>
            <person name="Naidoo K."/>
            <person name="Pochopski O."/>
            <person name="Shoukouhi P."/>
            <person name="Santana Q.C."/>
            <person name="Seifert K.A."/>
            <person name="Soal N."/>
            <person name="Steenkamp E.T."/>
            <person name="Tatham C.T."/>
            <person name="van der Nest M.A."/>
            <person name="Wingfield M.J."/>
        </authorList>
    </citation>
    <scope>NUCLEOTIDE SEQUENCE [LARGE SCALE GENOMIC DNA]</scope>
    <source>
        <strain evidence="3">CMW44962</strain>
    </source>
</reference>
<keyword evidence="4" id="KW-1185">Reference proteome</keyword>
<accession>A0A9W7SI95</accession>
<dbReference type="InterPro" id="IPR021765">
    <property type="entry name" value="UstYa-like"/>
</dbReference>
<dbReference type="Proteomes" id="UP001138500">
    <property type="component" value="Unassembled WGS sequence"/>
</dbReference>
<protein>
    <submittedName>
        <fullName evidence="3">Cyclochlorotine biosynthesis protein O</fullName>
    </submittedName>
</protein>
<proteinExistence type="inferred from homology"/>
<comment type="caution">
    <text evidence="3">The sequence shown here is derived from an EMBL/GenBank/DDBJ whole genome shotgun (WGS) entry which is preliminary data.</text>
</comment>
<dbReference type="PANTHER" id="PTHR33365">
    <property type="entry name" value="YALI0B05434P"/>
    <property type="match status" value="1"/>
</dbReference>
<evidence type="ECO:0000256" key="2">
    <source>
        <dbReference type="ARBA" id="ARBA00035112"/>
    </source>
</evidence>
<sequence length="175" mass="20117">MIHNDLYRPSEYRGPPSQAIDDAWDKLWMIGGVPLRIDDQDLGRLHLTTHKNWSRISDEMGGGFRGYPIVFHQLHCLNTLRKASYREHYQNDKLFKDPPNVSRAHQDHCIEMIRQQLMCSAEMVPTLTFESGGHTLPDFNAVQVCRNFDELKAWTEAHVIHGGGNWDLPPNIAEA</sequence>
<dbReference type="OrthoDB" id="3687641at2759"/>
<evidence type="ECO:0000313" key="3">
    <source>
        <dbReference type="EMBL" id="KAH9810059.1"/>
    </source>
</evidence>
<dbReference type="EMBL" id="RIBY02002533">
    <property type="protein sequence ID" value="KAH9810059.1"/>
    <property type="molecule type" value="Genomic_DNA"/>
</dbReference>
<dbReference type="AlphaFoldDB" id="A0A9W7SI95"/>
<reference evidence="3 4" key="2">
    <citation type="journal article" date="2021" name="Curr. Genet.">
        <title>Genetic response to nitrogen starvation in the aggressive Eucalyptus foliar pathogen Teratosphaeria destructans.</title>
        <authorList>
            <person name="Havenga M."/>
            <person name="Wingfield B.D."/>
            <person name="Wingfield M.J."/>
            <person name="Dreyer L.L."/>
            <person name="Roets F."/>
            <person name="Aylward J."/>
        </authorList>
    </citation>
    <scope>NUCLEOTIDE SEQUENCE [LARGE SCALE GENOMIC DNA]</scope>
    <source>
        <strain evidence="3">CMW44962</strain>
    </source>
</reference>
<dbReference type="Pfam" id="PF11807">
    <property type="entry name" value="UstYa"/>
    <property type="match status" value="1"/>
</dbReference>